<dbReference type="Pfam" id="PF13489">
    <property type="entry name" value="Methyltransf_23"/>
    <property type="match status" value="1"/>
</dbReference>
<evidence type="ECO:0000313" key="2">
    <source>
        <dbReference type="Proteomes" id="UP000027946"/>
    </source>
</evidence>
<comment type="caution">
    <text evidence="1">The sequence shown here is derived from an EMBL/GenBank/DDBJ whole genome shotgun (WGS) entry which is preliminary data.</text>
</comment>
<organism evidence="1 2">
    <name type="scientific">Peptoclostridium litorale DSM 5388</name>
    <dbReference type="NCBI Taxonomy" id="1121324"/>
    <lineage>
        <taxon>Bacteria</taxon>
        <taxon>Bacillati</taxon>
        <taxon>Bacillota</taxon>
        <taxon>Clostridia</taxon>
        <taxon>Peptostreptococcales</taxon>
        <taxon>Peptoclostridiaceae</taxon>
        <taxon>Peptoclostridium</taxon>
    </lineage>
</organism>
<dbReference type="eggNOG" id="COG2230">
    <property type="taxonomic scope" value="Bacteria"/>
</dbReference>
<dbReference type="EMBL" id="JJMM01000010">
    <property type="protein sequence ID" value="KDR95632.1"/>
    <property type="molecule type" value="Genomic_DNA"/>
</dbReference>
<dbReference type="SUPFAM" id="SSF53335">
    <property type="entry name" value="S-adenosyl-L-methionine-dependent methyltransferases"/>
    <property type="match status" value="1"/>
</dbReference>
<dbReference type="Proteomes" id="UP000027946">
    <property type="component" value="Unassembled WGS sequence"/>
</dbReference>
<keyword evidence="2" id="KW-1185">Reference proteome</keyword>
<protein>
    <submittedName>
        <fullName evidence="1">Uncharacterized protein</fullName>
    </submittedName>
</protein>
<name>A0A069RN97_PEPLI</name>
<dbReference type="AlphaFoldDB" id="A0A069RN97"/>
<gene>
    <name evidence="1" type="ORF">CLIT_10c03590</name>
</gene>
<proteinExistence type="predicted"/>
<reference evidence="1 2" key="1">
    <citation type="submission" date="2014-03" db="EMBL/GenBank/DDBJ databases">
        <title>Genome sequence of Clostridium litorale W6, DSM 5388.</title>
        <authorList>
            <person name="Poehlein A."/>
            <person name="Jagirdar A."/>
            <person name="Khonsari B."/>
            <person name="Chibani C.M."/>
            <person name="Gutierrez Gutierrez D.A."/>
            <person name="Davydova E."/>
            <person name="Alghaithi H.S."/>
            <person name="Nair K.P."/>
            <person name="Dhamotharan K."/>
            <person name="Chandran L."/>
            <person name="G W."/>
            <person name="Daniel R."/>
        </authorList>
    </citation>
    <scope>NUCLEOTIDE SEQUENCE [LARGE SCALE GENOMIC DNA]</scope>
    <source>
        <strain evidence="1 2">W6</strain>
    </source>
</reference>
<dbReference type="STRING" id="1121324.CLIT_10c03590"/>
<dbReference type="Gene3D" id="3.40.50.150">
    <property type="entry name" value="Vaccinia Virus protein VP39"/>
    <property type="match status" value="1"/>
</dbReference>
<dbReference type="InterPro" id="IPR029063">
    <property type="entry name" value="SAM-dependent_MTases_sf"/>
</dbReference>
<evidence type="ECO:0000313" key="1">
    <source>
        <dbReference type="EMBL" id="KDR95632.1"/>
    </source>
</evidence>
<sequence>MCKICGGSTRIIKDDQFDISYYHCQTCEFIQKDDSKRVSFDKEKEIYDLHENSIECEGYVKMFQNFLSSAVMPFKSSGLALDFGSGPEPVLTQLIKRDYDFQIDNYDLHYQPEKVYIGKKYDVIVSTEVVEHIPNPMEVFRLFHEQLKDSGILAFMTLFHENDEDAFLEWWYRRDKTHISFFTIKTLEHIAKSIGFEVVYTDDKRMCTFRKLGI</sequence>
<accession>A0A069RN97</accession>